<feature type="transmembrane region" description="Helical" evidence="2">
    <location>
        <begin position="622"/>
        <end position="644"/>
    </location>
</feature>
<name>A0A143PGW3_LUTPR</name>
<feature type="transmembrane region" description="Helical" evidence="2">
    <location>
        <begin position="490"/>
        <end position="509"/>
    </location>
</feature>
<keyword evidence="5" id="KW-1185">Reference proteome</keyword>
<accession>A0A143PGW3</accession>
<reference evidence="4 5" key="1">
    <citation type="journal article" date="2016" name="Genome Announc.">
        <title>First Complete Genome Sequence of a Subdivision 6 Acidobacterium Strain.</title>
        <authorList>
            <person name="Huang S."/>
            <person name="Vieira S."/>
            <person name="Bunk B."/>
            <person name="Riedel T."/>
            <person name="Sproer C."/>
            <person name="Overmann J."/>
        </authorList>
    </citation>
    <scope>NUCLEOTIDE SEQUENCE [LARGE SCALE GENOMIC DNA]</scope>
    <source>
        <strain evidence="5">DSM 100886 HEG_-6_39</strain>
    </source>
</reference>
<dbReference type="AlphaFoldDB" id="A0A143PGW3"/>
<protein>
    <recommendedName>
        <fullName evidence="3">T6SS Phospholipase effector Tle1-like catalytic domain-containing protein</fullName>
    </recommendedName>
</protein>
<dbReference type="Proteomes" id="UP000076079">
    <property type="component" value="Chromosome"/>
</dbReference>
<keyword evidence="2" id="KW-1133">Transmembrane helix</keyword>
<dbReference type="InterPro" id="IPR018712">
    <property type="entry name" value="Tle1-like_cat"/>
</dbReference>
<organism evidence="4 5">
    <name type="scientific">Luteitalea pratensis</name>
    <dbReference type="NCBI Taxonomy" id="1855912"/>
    <lineage>
        <taxon>Bacteria</taxon>
        <taxon>Pseudomonadati</taxon>
        <taxon>Acidobacteriota</taxon>
        <taxon>Vicinamibacteria</taxon>
        <taxon>Vicinamibacterales</taxon>
        <taxon>Vicinamibacteraceae</taxon>
        <taxon>Luteitalea</taxon>
    </lineage>
</organism>
<feature type="region of interest" description="Disordered" evidence="1">
    <location>
        <begin position="1"/>
        <end position="23"/>
    </location>
</feature>
<proteinExistence type="predicted"/>
<evidence type="ECO:0000256" key="1">
    <source>
        <dbReference type="SAM" id="MobiDB-lite"/>
    </source>
</evidence>
<evidence type="ECO:0000313" key="5">
    <source>
        <dbReference type="Proteomes" id="UP000076079"/>
    </source>
</evidence>
<dbReference type="EMBL" id="CP015136">
    <property type="protein sequence ID" value="AMY07656.1"/>
    <property type="molecule type" value="Genomic_DNA"/>
</dbReference>
<dbReference type="PANTHER" id="PTHR33840">
    <property type="match status" value="1"/>
</dbReference>
<reference evidence="5" key="2">
    <citation type="submission" date="2016-04" db="EMBL/GenBank/DDBJ databases">
        <title>First Complete Genome Sequence of a Subdivision 6 Acidobacterium.</title>
        <authorList>
            <person name="Huang S."/>
            <person name="Vieira S."/>
            <person name="Bunk B."/>
            <person name="Riedel T."/>
            <person name="Sproeer C."/>
            <person name="Overmann J."/>
        </authorList>
    </citation>
    <scope>NUCLEOTIDE SEQUENCE [LARGE SCALE GENOMIC DNA]</scope>
    <source>
        <strain evidence="5">DSM 100886 HEG_-6_39</strain>
    </source>
</reference>
<keyword evidence="2" id="KW-0812">Transmembrane</keyword>
<dbReference type="KEGG" id="abac:LuPra_00831"/>
<sequence>MPDTTTTPADDTRPIHDAAATMPPLPGPKAIVLFSDGTGNSSAKLFKTNVWRMYEAVDLGPAPPGKRPQISYYDDGVGTSGFKPLAVLGGAFGWGLRRNVLDIYKYVCRNYKTGDEIYGFGFSRGAFTMRLAVALIAAEGLVQSDREAELNRLSREAYRSFRKNWLPRKLTWPTRFLRQLRDGITSWRDRRKGRSSYDAKQNLAPPIRFVGVWDTVAAYGGPFAEVTRAIDNWIFPLSMPDYQLNKKVVCARHALALDDERDAFQPLLWDEVHEESAGMPAGRLQQVWFTGMHSDVGGGYPDESLSFVSLLWMMEEAEKAGLRTLDTIKSRFVALASSAGPIHDSRHGVGSYYRYQPRKIAAWLHPVDARTYSLRDPAIVTVDGHPKGLLTHVRVHESVVARIANGTDRYAPITLPEHFEVFPPQVEGENAPQPDSDDGRPADDGRLADNGNVHPMVSAALRARLAEPEATRARAMAMEAVWDLVWRRRVTYFVTVGLTLLLVTMPFWADKVPESPVLADGRTWIDGVLRLALLVTPAFLRFWVDSFADNPAYFLIVAALISALMWHSSACELSLRDRARAIWRDATTPHGPVAPPTAPTRLERIRTSTTYQRAVQAFKWKFLPNVAVTPVIAIVALWAGAALLTQIELPWLESGETLCKSNGSALPDLDRHEMDFSTRTPCYSVPAKAVENTRYIVEMTVKEKWFDGTAATDPVGLTAAELGLVGYLGVPFRRVIEARYLQPMIEIRQPPRPFQFDSVHIYPLEMQWHNESQLYRGEFTAPHAGELFVFANDSVSPIDPLFFYEPQRFHSGNHGTARLTIRRAVPDSPAMPAARRERAFERHAVALKSGRTG</sequence>
<dbReference type="RefSeq" id="WP_110169582.1">
    <property type="nucleotide sequence ID" value="NZ_CP015136.1"/>
</dbReference>
<evidence type="ECO:0000256" key="2">
    <source>
        <dbReference type="SAM" id="Phobius"/>
    </source>
</evidence>
<dbReference type="PANTHER" id="PTHR33840:SF1">
    <property type="entry name" value="TLE1 PHOSPHOLIPASE DOMAIN-CONTAINING PROTEIN"/>
    <property type="match status" value="1"/>
</dbReference>
<dbReference type="Pfam" id="PF09994">
    <property type="entry name" value="T6SS_Tle1-like_cat"/>
    <property type="match status" value="1"/>
</dbReference>
<keyword evidence="2" id="KW-0472">Membrane</keyword>
<feature type="region of interest" description="Disordered" evidence="1">
    <location>
        <begin position="424"/>
        <end position="449"/>
    </location>
</feature>
<feature type="domain" description="T6SS Phospholipase effector Tle1-like catalytic" evidence="3">
    <location>
        <begin position="29"/>
        <end position="316"/>
    </location>
</feature>
<dbReference type="PATRIC" id="fig|1813736.3.peg.868"/>
<evidence type="ECO:0000313" key="4">
    <source>
        <dbReference type="EMBL" id="AMY07656.1"/>
    </source>
</evidence>
<feature type="transmembrane region" description="Helical" evidence="2">
    <location>
        <begin position="552"/>
        <end position="575"/>
    </location>
</feature>
<evidence type="ECO:0000259" key="3">
    <source>
        <dbReference type="Pfam" id="PF09994"/>
    </source>
</evidence>
<feature type="compositionally biased region" description="Basic and acidic residues" evidence="1">
    <location>
        <begin position="437"/>
        <end position="447"/>
    </location>
</feature>
<gene>
    <name evidence="4" type="ORF">LuPra_00831</name>
</gene>
<dbReference type="OrthoDB" id="4378831at2"/>